<feature type="transmembrane region" description="Helical" evidence="1">
    <location>
        <begin position="395"/>
        <end position="415"/>
    </location>
</feature>
<keyword evidence="1" id="KW-0812">Transmembrane</keyword>
<dbReference type="RefSeq" id="WP_142791026.1">
    <property type="nucleotide sequence ID" value="NZ_VJMZ01000001.1"/>
</dbReference>
<accession>A0A549YJE3</accession>
<evidence type="ECO:0000313" key="2">
    <source>
        <dbReference type="EMBL" id="TRM11997.1"/>
    </source>
</evidence>
<reference evidence="2 3" key="1">
    <citation type="submission" date="2019-07" db="EMBL/GenBank/DDBJ databases">
        <title>Genomic analysis of Lentibacillus sp. NKC851-2.</title>
        <authorList>
            <person name="Oh Y.J."/>
        </authorList>
    </citation>
    <scope>NUCLEOTIDE SEQUENCE [LARGE SCALE GENOMIC DNA]</scope>
    <source>
        <strain evidence="2 3">NKC851-2</strain>
    </source>
</reference>
<evidence type="ECO:0000256" key="1">
    <source>
        <dbReference type="SAM" id="Phobius"/>
    </source>
</evidence>
<dbReference type="InterPro" id="IPR029062">
    <property type="entry name" value="Class_I_gatase-like"/>
</dbReference>
<dbReference type="Proteomes" id="UP000319280">
    <property type="component" value="Unassembled WGS sequence"/>
</dbReference>
<sequence>MKRQLQMIGFFALVFMFLSFGLTCIVHADEQDIRLNIQVDAGLNGKVKQQQGYPVTLTITNEKADFSGDLVVTLPVGNKVIPIDIASGTTKTITFSVPAMREGAFSRGPNQKVQRFHLYEGNWEDGEEVTIDTSLDLSPAYMAREKLVIGVLSDRPDSLNYIKLASFQGNSPEVIHLQASDLPEDATGLDVLDMLVINDYSVAKLPDNIQAALKDWVGEGGTLVTGSEPGLQQQFGELADLLPLTVKGKEIVQKMQGFSKLYQKPLQADSIELFTGEIDEKARVLYKEDSLPLVAEKAFGQGDVTQVAFDLGLPVLADWKGSQSLWETIGSDAGNRNSQMMPLNLRMNDQLTNMSRTFPTLANFKVSTLSYLFIAYLLLILPVLYIVLKKADKREWAWVVIPAIAVISSVGLYAVGAKDRSGHVKTNTVSVISVDEQGIGSGDGSVSMLSKGAGAYTLTMDSELDPVAANNRYNPQQTVTDLPFVEAKGKHTAINYRNVEFWSPRSAAIDYPVKKYGHFQSGLTRADDNISGQITNNFKHDLHDVYLISGNNYQKVGDLAAGKSKEISFSVKDKSFYQRPIEGVAQRLFDQLGSMTQHSDQALQADLLSMAIRNNMQRNVNTPVLIGFTDEALYPVTVNGDETVQNNLHLFTQPVTIQLPGNEKSTFSSEMNLPNISVLDGQIFHNGTMQNQLFFDAESGTYLLRYELPASLKERSAQLKEMDIHITNNRNGTTYSLYNVESDTYEALDGNQASFDQRVHENYVTDNAVVVRVNASRNGSIKVPTVRVKGVINP</sequence>
<keyword evidence="1" id="KW-0472">Membrane</keyword>
<dbReference type="Gene3D" id="3.40.50.880">
    <property type="match status" value="1"/>
</dbReference>
<comment type="caution">
    <text evidence="2">The sequence shown here is derived from an EMBL/GenBank/DDBJ whole genome shotgun (WGS) entry which is preliminary data.</text>
</comment>
<feature type="transmembrane region" description="Helical" evidence="1">
    <location>
        <begin position="369"/>
        <end position="388"/>
    </location>
</feature>
<proteinExistence type="predicted"/>
<gene>
    <name evidence="2" type="ORF">FH966_10030</name>
</gene>
<protein>
    <submittedName>
        <fullName evidence="2">Uncharacterized protein</fullName>
    </submittedName>
</protein>
<dbReference type="SUPFAM" id="SSF52317">
    <property type="entry name" value="Class I glutamine amidotransferase-like"/>
    <property type="match status" value="1"/>
</dbReference>
<dbReference type="CDD" id="cd03143">
    <property type="entry name" value="A4_beta-galactosidase_middle_domain"/>
    <property type="match status" value="1"/>
</dbReference>
<name>A0A549YJE3_9BACI</name>
<dbReference type="AlphaFoldDB" id="A0A549YJE3"/>
<keyword evidence="1" id="KW-1133">Transmembrane helix</keyword>
<dbReference type="EMBL" id="VJMZ01000001">
    <property type="protein sequence ID" value="TRM11997.1"/>
    <property type="molecule type" value="Genomic_DNA"/>
</dbReference>
<organism evidence="2 3">
    <name type="scientific">Lentibacillus cibarius</name>
    <dbReference type="NCBI Taxonomy" id="2583219"/>
    <lineage>
        <taxon>Bacteria</taxon>
        <taxon>Bacillati</taxon>
        <taxon>Bacillota</taxon>
        <taxon>Bacilli</taxon>
        <taxon>Bacillales</taxon>
        <taxon>Bacillaceae</taxon>
        <taxon>Lentibacillus</taxon>
    </lineage>
</organism>
<evidence type="ECO:0000313" key="3">
    <source>
        <dbReference type="Proteomes" id="UP000319280"/>
    </source>
</evidence>
<keyword evidence="3" id="KW-1185">Reference proteome</keyword>